<dbReference type="EMBL" id="KN847365">
    <property type="protein sequence ID" value="KIW36243.1"/>
    <property type="molecule type" value="Genomic_DNA"/>
</dbReference>
<protein>
    <submittedName>
        <fullName evidence="1">Uncharacterized protein</fullName>
    </submittedName>
</protein>
<gene>
    <name evidence="1" type="ORF">PV06_11464</name>
</gene>
<organism evidence="1 2">
    <name type="scientific">Exophiala oligosperma</name>
    <dbReference type="NCBI Taxonomy" id="215243"/>
    <lineage>
        <taxon>Eukaryota</taxon>
        <taxon>Fungi</taxon>
        <taxon>Dikarya</taxon>
        <taxon>Ascomycota</taxon>
        <taxon>Pezizomycotina</taxon>
        <taxon>Eurotiomycetes</taxon>
        <taxon>Chaetothyriomycetidae</taxon>
        <taxon>Chaetothyriales</taxon>
        <taxon>Herpotrichiellaceae</taxon>
        <taxon>Exophiala</taxon>
    </lineage>
</organism>
<keyword evidence="2" id="KW-1185">Reference proteome</keyword>
<evidence type="ECO:0000313" key="2">
    <source>
        <dbReference type="Proteomes" id="UP000053342"/>
    </source>
</evidence>
<dbReference type="STRING" id="215243.A0A0D2CYX4"/>
<dbReference type="Proteomes" id="UP000053342">
    <property type="component" value="Unassembled WGS sequence"/>
</dbReference>
<dbReference type="AlphaFoldDB" id="A0A0D2CYX4"/>
<dbReference type="VEuPathDB" id="FungiDB:PV06_11464"/>
<dbReference type="RefSeq" id="XP_016256459.1">
    <property type="nucleotide sequence ID" value="XM_016413149.1"/>
</dbReference>
<dbReference type="HOGENOM" id="CLU_127786_0_0_1"/>
<name>A0A0D2CYX4_9EURO</name>
<sequence>MPYRPQHLSHESKFTAFLAWAAFPKASAVGHAADTDAVTWSYAIQLVRQVNYGPLEAKRYFVSEGASDNSFVEVDEDELIRANFQKLNTYKNFKCDAHNKFFEVNVYQKDPVNKHHWRSNLARPARDIDLNAQERTEKATMPSSQSQQTQF</sequence>
<accession>A0A0D2CYX4</accession>
<reference evidence="1 2" key="1">
    <citation type="submission" date="2015-01" db="EMBL/GenBank/DDBJ databases">
        <title>The Genome Sequence of Exophiala oligosperma CBS72588.</title>
        <authorList>
            <consortium name="The Broad Institute Genomics Platform"/>
            <person name="Cuomo C."/>
            <person name="de Hoog S."/>
            <person name="Gorbushina A."/>
            <person name="Stielow B."/>
            <person name="Teixiera M."/>
            <person name="Abouelleil A."/>
            <person name="Chapman S.B."/>
            <person name="Priest M."/>
            <person name="Young S.K."/>
            <person name="Wortman J."/>
            <person name="Nusbaum C."/>
            <person name="Birren B."/>
        </authorList>
    </citation>
    <scope>NUCLEOTIDE SEQUENCE [LARGE SCALE GENOMIC DNA]</scope>
    <source>
        <strain evidence="1 2">CBS 72588</strain>
    </source>
</reference>
<dbReference type="OrthoDB" id="10264507at2759"/>
<dbReference type="GeneID" id="27363538"/>
<proteinExistence type="predicted"/>
<evidence type="ECO:0000313" key="1">
    <source>
        <dbReference type="EMBL" id="KIW36243.1"/>
    </source>
</evidence>